<feature type="region of interest" description="Disordered" evidence="8">
    <location>
        <begin position="1"/>
        <end position="20"/>
    </location>
</feature>
<dbReference type="Pfam" id="PF00282">
    <property type="entry name" value="Pyridoxal_deC"/>
    <property type="match status" value="1"/>
</dbReference>
<proteinExistence type="inferred from homology"/>
<evidence type="ECO:0000256" key="8">
    <source>
        <dbReference type="SAM" id="MobiDB-lite"/>
    </source>
</evidence>
<dbReference type="EMBL" id="CP002546">
    <property type="protein sequence ID" value="ADY59978.1"/>
    <property type="molecule type" value="Genomic_DNA"/>
</dbReference>
<evidence type="ECO:0000313" key="10">
    <source>
        <dbReference type="Proteomes" id="UP000006860"/>
    </source>
</evidence>
<dbReference type="EC" id="4.1.1.15" evidence="9"/>
<dbReference type="Proteomes" id="UP000006860">
    <property type="component" value="Chromosome"/>
</dbReference>
<dbReference type="SUPFAM" id="SSF53383">
    <property type="entry name" value="PLP-dependent transferases"/>
    <property type="match status" value="1"/>
</dbReference>
<dbReference type="HOGENOM" id="CLU_011856_0_4_0"/>
<accession>F0SMX4</accession>
<dbReference type="GO" id="GO:0004351">
    <property type="term" value="F:glutamate decarboxylase activity"/>
    <property type="evidence" value="ECO:0007669"/>
    <property type="project" value="UniProtKB-EC"/>
</dbReference>
<dbReference type="GO" id="GO:0005737">
    <property type="term" value="C:cytoplasm"/>
    <property type="evidence" value="ECO:0007669"/>
    <property type="project" value="TreeGrafter"/>
</dbReference>
<evidence type="ECO:0000256" key="2">
    <source>
        <dbReference type="ARBA" id="ARBA00009533"/>
    </source>
</evidence>
<evidence type="ECO:0000256" key="4">
    <source>
        <dbReference type="ARBA" id="ARBA00022898"/>
    </source>
</evidence>
<keyword evidence="3" id="KW-0210">Decarboxylase</keyword>
<dbReference type="PANTHER" id="PTHR45677">
    <property type="entry name" value="GLUTAMATE DECARBOXYLASE-RELATED"/>
    <property type="match status" value="1"/>
</dbReference>
<dbReference type="PANTHER" id="PTHR45677:SF8">
    <property type="entry name" value="CYSTEINE SULFINIC ACID DECARBOXYLASE"/>
    <property type="match status" value="1"/>
</dbReference>
<organism evidence="9 10">
    <name type="scientific">Rubinisphaera brasiliensis (strain ATCC 49424 / DSM 5305 / JCM 21570 / IAM 15109 / NBRC 103401 / IFAM 1448)</name>
    <name type="common">Planctomyces brasiliensis</name>
    <dbReference type="NCBI Taxonomy" id="756272"/>
    <lineage>
        <taxon>Bacteria</taxon>
        <taxon>Pseudomonadati</taxon>
        <taxon>Planctomycetota</taxon>
        <taxon>Planctomycetia</taxon>
        <taxon>Planctomycetales</taxon>
        <taxon>Planctomycetaceae</taxon>
        <taxon>Rubinisphaera</taxon>
    </lineage>
</organism>
<dbReference type="GO" id="GO:0030170">
    <property type="term" value="F:pyridoxal phosphate binding"/>
    <property type="evidence" value="ECO:0007669"/>
    <property type="project" value="InterPro"/>
</dbReference>
<protein>
    <submittedName>
        <fullName evidence="9">Glutamate decarboxylase</fullName>
        <ecNumber evidence="9">4.1.1.15</ecNumber>
    </submittedName>
</protein>
<dbReference type="GO" id="GO:0019752">
    <property type="term" value="P:carboxylic acid metabolic process"/>
    <property type="evidence" value="ECO:0007669"/>
    <property type="project" value="InterPro"/>
</dbReference>
<comment type="cofactor">
    <cofactor evidence="1 6 7">
        <name>pyridoxal 5'-phosphate</name>
        <dbReference type="ChEBI" id="CHEBI:597326"/>
    </cofactor>
</comment>
<dbReference type="Gene3D" id="3.90.1150.170">
    <property type="match status" value="1"/>
</dbReference>
<name>F0SMX4_RUBBR</name>
<evidence type="ECO:0000313" key="9">
    <source>
        <dbReference type="EMBL" id="ADY59978.1"/>
    </source>
</evidence>
<reference evidence="10" key="1">
    <citation type="submission" date="2011-02" db="EMBL/GenBank/DDBJ databases">
        <title>The complete genome of Planctomyces brasiliensis DSM 5305.</title>
        <authorList>
            <person name="Lucas S."/>
            <person name="Copeland A."/>
            <person name="Lapidus A."/>
            <person name="Bruce D."/>
            <person name="Goodwin L."/>
            <person name="Pitluck S."/>
            <person name="Kyrpides N."/>
            <person name="Mavromatis K."/>
            <person name="Pagani I."/>
            <person name="Ivanova N."/>
            <person name="Ovchinnikova G."/>
            <person name="Lu M."/>
            <person name="Detter J.C."/>
            <person name="Han C."/>
            <person name="Land M."/>
            <person name="Hauser L."/>
            <person name="Markowitz V."/>
            <person name="Cheng J.-F."/>
            <person name="Hugenholtz P."/>
            <person name="Woyke T."/>
            <person name="Wu D."/>
            <person name="Tindall B."/>
            <person name="Pomrenke H.G."/>
            <person name="Brambilla E."/>
            <person name="Klenk H.-P."/>
            <person name="Eisen J.A."/>
        </authorList>
    </citation>
    <scope>NUCLEOTIDE SEQUENCE [LARGE SCALE GENOMIC DNA]</scope>
    <source>
        <strain evidence="10">ATCC 49424 / DSM 5305 / JCM 21570 / NBRC 103401 / IFAM 1448</strain>
    </source>
</reference>
<dbReference type="RefSeq" id="WP_013628702.1">
    <property type="nucleotide sequence ID" value="NC_015174.1"/>
</dbReference>
<comment type="similarity">
    <text evidence="2 7">Belongs to the group II decarboxylase family.</text>
</comment>
<evidence type="ECO:0000256" key="6">
    <source>
        <dbReference type="PIRSR" id="PIRSR602129-50"/>
    </source>
</evidence>
<evidence type="ECO:0000256" key="3">
    <source>
        <dbReference type="ARBA" id="ARBA00022793"/>
    </source>
</evidence>
<keyword evidence="5 7" id="KW-0456">Lyase</keyword>
<dbReference type="OrthoDB" id="9803665at2"/>
<dbReference type="InterPro" id="IPR015424">
    <property type="entry name" value="PyrdxlP-dep_Trfase"/>
</dbReference>
<gene>
    <name evidence="9" type="ordered locus">Plabr_2377</name>
</gene>
<dbReference type="AlphaFoldDB" id="F0SMX4"/>
<dbReference type="KEGG" id="pbs:Plabr_2377"/>
<evidence type="ECO:0000256" key="7">
    <source>
        <dbReference type="RuleBase" id="RU000382"/>
    </source>
</evidence>
<dbReference type="STRING" id="756272.Plabr_2377"/>
<dbReference type="Gene3D" id="3.40.640.10">
    <property type="entry name" value="Type I PLP-dependent aspartate aminotransferase-like (Major domain)"/>
    <property type="match status" value="1"/>
</dbReference>
<dbReference type="InterPro" id="IPR015421">
    <property type="entry name" value="PyrdxlP-dep_Trfase_major"/>
</dbReference>
<sequence length="497" mass="54864">MQPSHQPALTRSADSTPAQATQPHALHAFLNPQGDNMQQVRRLLQDVLDQTVDDLAAARQLPTVPQDWTRIPTDRLLPAEPVSEQELVSACRDLLRGSMNPAHPRYLGHMDPLPSTSSIAASLITAAVNNNLLSREMSPIFSELEQRLLRALANLFGLPSTAGGMLQSGGSLCNLQALTVARNVHFDIHTRGLAGIEKPPVLFASERCHSSIQKAAMVLGLGTQAVVPVPTDERGKMRMDALEKCISETRSAGQAPFAVVATAGTTVTGNIDPLPETAEICRRENLWFHVDASYGGAMVFSDQLRPLLNGIELADSVTFNPQKWCYVTKACALVLFRDEQILDRAFRIAAPYMSLNEEHGHVNLGEWGIQGTRAPDIAKWWLTLLQLGQSGLAELVDHSCQLTELLLAEIRQREFLEIATPPEMNIVCFRDCRAHGGELERGAWNARLQSHLMKSADTFFSLPHYRESRWLKAVVLNPFTTQEDFSEIFAAVDRFNG</sequence>
<dbReference type="InterPro" id="IPR002129">
    <property type="entry name" value="PyrdxlP-dep_de-COase"/>
</dbReference>
<feature type="modified residue" description="N6-(pyridoxal phosphate)lysine" evidence="6">
    <location>
        <position position="323"/>
    </location>
</feature>
<evidence type="ECO:0000256" key="5">
    <source>
        <dbReference type="ARBA" id="ARBA00023239"/>
    </source>
</evidence>
<keyword evidence="10" id="KW-1185">Reference proteome</keyword>
<dbReference type="eggNOG" id="COG0076">
    <property type="taxonomic scope" value="Bacteria"/>
</dbReference>
<keyword evidence="4 6" id="KW-0663">Pyridoxal phosphate</keyword>
<evidence type="ECO:0000256" key="1">
    <source>
        <dbReference type="ARBA" id="ARBA00001933"/>
    </source>
</evidence>